<dbReference type="InterPro" id="IPR018211">
    <property type="entry name" value="ADH_Fe_CS"/>
</dbReference>
<dbReference type="PANTHER" id="PTHR11496">
    <property type="entry name" value="ALCOHOL DEHYDROGENASE"/>
    <property type="match status" value="1"/>
</dbReference>
<dbReference type="Proteomes" id="UP000001349">
    <property type="component" value="Chromosome"/>
</dbReference>
<dbReference type="AlphaFoldDB" id="B8HZU2"/>
<evidence type="ECO:0000259" key="3">
    <source>
        <dbReference type="Pfam" id="PF25137"/>
    </source>
</evidence>
<dbReference type="PROSITE" id="PS00913">
    <property type="entry name" value="ADH_IRON_1"/>
    <property type="match status" value="1"/>
</dbReference>
<feature type="domain" description="Fe-containing alcohol dehydrogenase-like C-terminal" evidence="3">
    <location>
        <begin position="189"/>
        <end position="377"/>
    </location>
</feature>
<keyword evidence="5" id="KW-1185">Reference proteome</keyword>
<dbReference type="FunFam" id="3.40.50.1970:FF:000003">
    <property type="entry name" value="Alcohol dehydrogenase, iron-containing"/>
    <property type="match status" value="1"/>
</dbReference>
<reference evidence="4 5" key="1">
    <citation type="submission" date="2009-01" db="EMBL/GenBank/DDBJ databases">
        <title>Complete sequence of Clostridium cellulolyticum H10.</title>
        <authorList>
            <consortium name="US DOE Joint Genome Institute"/>
            <person name="Lucas S."/>
            <person name="Copeland A."/>
            <person name="Lapidus A."/>
            <person name="Glavina del Rio T."/>
            <person name="Dalin E."/>
            <person name="Tice H."/>
            <person name="Bruce D."/>
            <person name="Goodwin L."/>
            <person name="Pitluck S."/>
            <person name="Chertkov O."/>
            <person name="Saunders E."/>
            <person name="Brettin T."/>
            <person name="Detter J.C."/>
            <person name="Han C."/>
            <person name="Larimer F."/>
            <person name="Land M."/>
            <person name="Hauser L."/>
            <person name="Kyrpides N."/>
            <person name="Ivanova N."/>
            <person name="Zhou J."/>
            <person name="Richardson P."/>
        </authorList>
    </citation>
    <scope>NUCLEOTIDE SEQUENCE [LARGE SCALE GENOMIC DNA]</scope>
    <source>
        <strain evidence="5">ATCC 35319 / DSM 5812 / JCM 6584 / H10</strain>
    </source>
</reference>
<sequence length="381" mass="40978" precursor="true">MMRPMKLAGSQLMFGAGSLAHLKTLTGKRAVIVTGGSSMKKSGILQKTIDYLKEAGIESNVFEGVEPDPLFSTVYRGAEVMKQFQPDIIIGLGGGSAMDAAKAMWVYYEHPGLTTLNDIVPPNVIPKLRNKAILVCIPSTSGTASEVSRSVVITDDETHIKYGVGNMEMMPDIAICDPEVTVTMPAKITAETGMDALTHALEALASNRANYISNIFAKNAAKDIIVNLPKAYSQGNDIGSREIMINASMAAGMAFTNVSLGIVHSMAHTLGSFFGISHGLADAVILPYVMEFNSHNADAKKLYDELAKELGAADLVNVVCELNKSIGIPSHFAELIPDEKKYMDELDAMAEMALKDGCTKTNPVIPSIEQLKELFIKVYKA</sequence>
<protein>
    <submittedName>
        <fullName evidence="4">Iron-containing alcohol dehydrogenase</fullName>
    </submittedName>
</protein>
<evidence type="ECO:0000256" key="1">
    <source>
        <dbReference type="ARBA" id="ARBA00023002"/>
    </source>
</evidence>
<evidence type="ECO:0000259" key="2">
    <source>
        <dbReference type="Pfam" id="PF00465"/>
    </source>
</evidence>
<dbReference type="InterPro" id="IPR039697">
    <property type="entry name" value="Alcohol_dehydrogenase_Fe"/>
</dbReference>
<dbReference type="KEGG" id="cce:Ccel_1083"/>
<dbReference type="Pfam" id="PF00465">
    <property type="entry name" value="Fe-ADH"/>
    <property type="match status" value="1"/>
</dbReference>
<evidence type="ECO:0000313" key="5">
    <source>
        <dbReference type="Proteomes" id="UP000001349"/>
    </source>
</evidence>
<dbReference type="RefSeq" id="WP_015924598.1">
    <property type="nucleotide sequence ID" value="NC_011898.1"/>
</dbReference>
<dbReference type="InterPro" id="IPR001670">
    <property type="entry name" value="ADH_Fe/GldA"/>
</dbReference>
<dbReference type="STRING" id="394503.Ccel_1083"/>
<name>B8HZU2_RUMCH</name>
<dbReference type="FunFam" id="1.20.1090.10:FF:000001">
    <property type="entry name" value="Aldehyde-alcohol dehydrogenase"/>
    <property type="match status" value="1"/>
</dbReference>
<dbReference type="Gene3D" id="1.20.1090.10">
    <property type="entry name" value="Dehydroquinate synthase-like - alpha domain"/>
    <property type="match status" value="1"/>
</dbReference>
<dbReference type="InterPro" id="IPR056798">
    <property type="entry name" value="ADH_Fe_C"/>
</dbReference>
<dbReference type="CDD" id="cd08179">
    <property type="entry name" value="NADPH_BDH"/>
    <property type="match status" value="1"/>
</dbReference>
<proteinExistence type="predicted"/>
<organism evidence="4 5">
    <name type="scientific">Ruminiclostridium cellulolyticum (strain ATCC 35319 / DSM 5812 / JCM 6584 / H10)</name>
    <name type="common">Clostridium cellulolyticum</name>
    <dbReference type="NCBI Taxonomy" id="394503"/>
    <lineage>
        <taxon>Bacteria</taxon>
        <taxon>Bacillati</taxon>
        <taxon>Bacillota</taxon>
        <taxon>Clostridia</taxon>
        <taxon>Eubacteriales</taxon>
        <taxon>Oscillospiraceae</taxon>
        <taxon>Ruminiclostridium</taxon>
    </lineage>
</organism>
<dbReference type="Pfam" id="PF25137">
    <property type="entry name" value="ADH_Fe_C"/>
    <property type="match status" value="1"/>
</dbReference>
<dbReference type="eggNOG" id="COG1454">
    <property type="taxonomic scope" value="Bacteria"/>
</dbReference>
<gene>
    <name evidence="4" type="ordered locus">Ccel_1083</name>
</gene>
<dbReference type="EMBL" id="CP001348">
    <property type="protein sequence ID" value="ACL75442.1"/>
    <property type="molecule type" value="Genomic_DNA"/>
</dbReference>
<dbReference type="PANTHER" id="PTHR11496:SF83">
    <property type="entry name" value="HYDROXYACID-OXOACID TRANSHYDROGENASE, MITOCHONDRIAL"/>
    <property type="match status" value="1"/>
</dbReference>
<dbReference type="SUPFAM" id="SSF56796">
    <property type="entry name" value="Dehydroquinate synthase-like"/>
    <property type="match status" value="1"/>
</dbReference>
<dbReference type="OrthoDB" id="9804734at2"/>
<keyword evidence="1" id="KW-0560">Oxidoreductase</keyword>
<feature type="domain" description="Alcohol dehydrogenase iron-type/glycerol dehydrogenase GldA" evidence="2">
    <location>
        <begin position="11"/>
        <end position="178"/>
    </location>
</feature>
<dbReference type="GO" id="GO:0046872">
    <property type="term" value="F:metal ion binding"/>
    <property type="evidence" value="ECO:0007669"/>
    <property type="project" value="InterPro"/>
</dbReference>
<evidence type="ECO:0000313" key="4">
    <source>
        <dbReference type="EMBL" id="ACL75442.1"/>
    </source>
</evidence>
<dbReference type="GO" id="GO:0004022">
    <property type="term" value="F:alcohol dehydrogenase (NAD+) activity"/>
    <property type="evidence" value="ECO:0007669"/>
    <property type="project" value="TreeGrafter"/>
</dbReference>
<dbReference type="PROSITE" id="PS00060">
    <property type="entry name" value="ADH_IRON_2"/>
    <property type="match status" value="1"/>
</dbReference>
<dbReference type="InterPro" id="IPR034802">
    <property type="entry name" value="NADPH_BDH"/>
</dbReference>
<dbReference type="Gene3D" id="3.40.50.1970">
    <property type="match status" value="1"/>
</dbReference>
<dbReference type="HOGENOM" id="CLU_007207_0_0_9"/>
<accession>B8HZU2</accession>